<feature type="transmembrane region" description="Helical" evidence="7">
    <location>
        <begin position="208"/>
        <end position="228"/>
    </location>
</feature>
<feature type="transmembrane region" description="Helical" evidence="7">
    <location>
        <begin position="20"/>
        <end position="39"/>
    </location>
</feature>
<feature type="transmembrane region" description="Helical" evidence="7">
    <location>
        <begin position="51"/>
        <end position="70"/>
    </location>
</feature>
<evidence type="ECO:0000256" key="2">
    <source>
        <dbReference type="ARBA" id="ARBA00008929"/>
    </source>
</evidence>
<feature type="transmembrane region" description="Helical" evidence="7">
    <location>
        <begin position="309"/>
        <end position="335"/>
    </location>
</feature>
<proteinExistence type="inferred from homology"/>
<organism evidence="8 9">
    <name type="scientific">Bisgaard Taxon 45</name>
    <dbReference type="NCBI Taxonomy" id="304289"/>
    <lineage>
        <taxon>Bacteria</taxon>
        <taxon>Pseudomonadati</taxon>
        <taxon>Pseudomonadota</taxon>
        <taxon>Gammaproteobacteria</taxon>
        <taxon>Pasteurellales</taxon>
        <taxon>Pasteurellaceae</taxon>
    </lineage>
</organism>
<dbReference type="PROSITE" id="PS51257">
    <property type="entry name" value="PROKAR_LIPOPROTEIN"/>
    <property type="match status" value="1"/>
</dbReference>
<feature type="transmembrane region" description="Helical" evidence="7">
    <location>
        <begin position="175"/>
        <end position="196"/>
    </location>
</feature>
<comment type="subcellular location">
    <subcellularLocation>
        <location evidence="1">Cell membrane</location>
        <topology evidence="1">Multi-pass membrane protein</topology>
    </subcellularLocation>
</comment>
<feature type="transmembrane region" description="Helical" evidence="7">
    <location>
        <begin position="271"/>
        <end position="289"/>
    </location>
</feature>
<sequence>MMIIREILVEPQAIAWLPWAVSYFFFIGLAFSCVLVGLLIHKVEKNVQHELMAIAIALSCTIVAPIALTADLHQPSRIVHFYLHLTPWSWMAWGAIFLPLFTMAVIGYFLCLLRQAIPQQYLPQFLHFLYWGKLNIVRWTTIFRMFAFVSALSILVYTTMEVFVVEARPLWHHAWLMPLILFSVLPSACLLCRFLITRFSQQNGTSYFSILTFFSLMICIGGVLGVYFTSEQTALQLTQLWQMSALPLLVVLTLSGLLVGLWFTQPLWLQGLMVLLALALTWLMRWILLIEVQRLAKYNALINPYQLTWHIDGVMGILSVFSLWLCLGIVLWWGFSTALTALHFSGGKQ</sequence>
<dbReference type="EMBL" id="JAQAHH010000009">
    <property type="protein sequence ID" value="MDP9501102.1"/>
    <property type="molecule type" value="Genomic_DNA"/>
</dbReference>
<evidence type="ECO:0000256" key="5">
    <source>
        <dbReference type="ARBA" id="ARBA00022989"/>
    </source>
</evidence>
<keyword evidence="4 7" id="KW-0812">Transmembrane</keyword>
<evidence type="ECO:0000256" key="4">
    <source>
        <dbReference type="ARBA" id="ARBA00022692"/>
    </source>
</evidence>
<comment type="similarity">
    <text evidence="2">Belongs to the NrfD family.</text>
</comment>
<dbReference type="Gene3D" id="1.20.1630.10">
    <property type="entry name" value="Formate dehydrogenase/DMSO reductase domain"/>
    <property type="match status" value="1"/>
</dbReference>
<feature type="transmembrane region" description="Helical" evidence="7">
    <location>
        <begin position="240"/>
        <end position="264"/>
    </location>
</feature>
<name>A0ABT9KIT4_9PAST</name>
<keyword evidence="6 7" id="KW-0472">Membrane</keyword>
<evidence type="ECO:0000256" key="6">
    <source>
        <dbReference type="ARBA" id="ARBA00023136"/>
    </source>
</evidence>
<dbReference type="InterPro" id="IPR005614">
    <property type="entry name" value="NrfD-like"/>
</dbReference>
<dbReference type="Proteomes" id="UP001224083">
    <property type="component" value="Unassembled WGS sequence"/>
</dbReference>
<keyword evidence="5 7" id="KW-1133">Transmembrane helix</keyword>
<evidence type="ECO:0000256" key="3">
    <source>
        <dbReference type="ARBA" id="ARBA00022475"/>
    </source>
</evidence>
<evidence type="ECO:0000256" key="7">
    <source>
        <dbReference type="SAM" id="Phobius"/>
    </source>
</evidence>
<feature type="transmembrane region" description="Helical" evidence="7">
    <location>
        <begin position="90"/>
        <end position="113"/>
    </location>
</feature>
<feature type="transmembrane region" description="Helical" evidence="7">
    <location>
        <begin position="134"/>
        <end position="155"/>
    </location>
</feature>
<dbReference type="PANTHER" id="PTHR34856">
    <property type="entry name" value="PROTEIN NRFD"/>
    <property type="match status" value="1"/>
</dbReference>
<keyword evidence="9" id="KW-1185">Reference proteome</keyword>
<dbReference type="InterPro" id="IPR052049">
    <property type="entry name" value="Electron_transfer_protein"/>
</dbReference>
<evidence type="ECO:0000313" key="9">
    <source>
        <dbReference type="Proteomes" id="UP001224083"/>
    </source>
</evidence>
<reference evidence="8 9" key="1">
    <citation type="submission" date="2022-12" db="EMBL/GenBank/DDBJ databases">
        <title>Genome sequence of Pasteurellaceae Bisgaard Taxon 45.</title>
        <authorList>
            <person name="Foggin C."/>
            <person name="Rosen L.E."/>
            <person name="Henton M."/>
            <person name="Buys A."/>
            <person name="Floyd T."/>
            <person name="Turner A.D."/>
            <person name="Tarbin J."/>
            <person name="Lloyd A.S."/>
            <person name="Chaitezvi C."/>
            <person name="Ellis R.J."/>
            <person name="Roberts H.C."/>
            <person name="Dastjerdi A."/>
            <person name="Nunez A."/>
            <person name="Van Vliet A.H."/>
            <person name="Steinbach F."/>
        </authorList>
    </citation>
    <scope>NUCLEOTIDE SEQUENCE [LARGE SCALE GENOMIC DNA]</scope>
    <source>
        <strain evidence="8 9">VF20HR</strain>
    </source>
</reference>
<dbReference type="PANTHER" id="PTHR34856:SF2">
    <property type="entry name" value="PROTEIN NRFD"/>
    <property type="match status" value="1"/>
</dbReference>
<keyword evidence="3" id="KW-1003">Cell membrane</keyword>
<gene>
    <name evidence="8" type="primary">nrfD</name>
    <name evidence="8" type="ORF">O7M46_09030</name>
</gene>
<comment type="caution">
    <text evidence="8">The sequence shown here is derived from an EMBL/GenBank/DDBJ whole genome shotgun (WGS) entry which is preliminary data.</text>
</comment>
<evidence type="ECO:0000256" key="1">
    <source>
        <dbReference type="ARBA" id="ARBA00004651"/>
    </source>
</evidence>
<dbReference type="Pfam" id="PF03916">
    <property type="entry name" value="NrfD"/>
    <property type="match status" value="1"/>
</dbReference>
<protein>
    <submittedName>
        <fullName evidence="8">Polysulfide reductase NrfD</fullName>
    </submittedName>
</protein>
<evidence type="ECO:0000313" key="8">
    <source>
        <dbReference type="EMBL" id="MDP9501102.1"/>
    </source>
</evidence>
<accession>A0ABT9KIT4</accession>